<name>A0A3A4ZDJ3_UNCKA</name>
<protein>
    <submittedName>
        <fullName evidence="1">Uncharacterized protein</fullName>
    </submittedName>
</protein>
<sequence length="339" mass="38866">MPVLAAFIDTQNVNILIFKSYDEYYLYNFPYVYTKEVFSASYSETEFYRSVFEYYCKQHKLKLSDCDVVVSGFLEPPKLELPLKYYVSVFDVIRRISGFYPILVNNYSIFTPQGFYCWNSTDQNMTSGEMIEAEEENFYANMAIYPHLIASDLSTQSDIDQNIMSLLGGSKLRIPDNMPLTFCGSRFTHENMIPELNYMMILNLIQHEGVFDIRIDKYNSSILFALLNIYDSNIHLEPVPEKEGTVISTFNSLECMVKSEIGTSQLVQLEKNRIFVLPVGSNERPEILLKSHNIDTKELKVSGGKVGLIFDTREVRGTQLDDFKVFNSGIKSFSSALGI</sequence>
<evidence type="ECO:0000313" key="1">
    <source>
        <dbReference type="EMBL" id="RJR27289.1"/>
    </source>
</evidence>
<dbReference type="EMBL" id="QZJF01000013">
    <property type="protein sequence ID" value="RJR27289.1"/>
    <property type="molecule type" value="Genomic_DNA"/>
</dbReference>
<gene>
    <name evidence="1" type="ORF">C4561_02565</name>
</gene>
<dbReference type="AlphaFoldDB" id="A0A3A4ZDJ3"/>
<organism evidence="1 2">
    <name type="scientific">candidate division WWE3 bacterium</name>
    <dbReference type="NCBI Taxonomy" id="2053526"/>
    <lineage>
        <taxon>Bacteria</taxon>
        <taxon>Katanobacteria</taxon>
    </lineage>
</organism>
<evidence type="ECO:0000313" key="2">
    <source>
        <dbReference type="Proteomes" id="UP000265540"/>
    </source>
</evidence>
<comment type="caution">
    <text evidence="1">The sequence shown here is derived from an EMBL/GenBank/DDBJ whole genome shotgun (WGS) entry which is preliminary data.</text>
</comment>
<proteinExistence type="predicted"/>
<reference evidence="1 2" key="1">
    <citation type="journal article" date="2017" name="ISME J.">
        <title>Energy and carbon metabolisms in a deep terrestrial subsurface fluid microbial community.</title>
        <authorList>
            <person name="Momper L."/>
            <person name="Jungbluth S.P."/>
            <person name="Lee M.D."/>
            <person name="Amend J.P."/>
        </authorList>
    </citation>
    <scope>NUCLEOTIDE SEQUENCE [LARGE SCALE GENOMIC DNA]</scope>
    <source>
        <strain evidence="1">SURF_46</strain>
    </source>
</reference>
<accession>A0A3A4ZDJ3</accession>
<dbReference type="Proteomes" id="UP000265540">
    <property type="component" value="Unassembled WGS sequence"/>
</dbReference>